<protein>
    <submittedName>
        <fullName evidence="2">Uncharacterized protein</fullName>
    </submittedName>
</protein>
<reference evidence="2" key="1">
    <citation type="submission" date="2022-11" db="UniProtKB">
        <authorList>
            <consortium name="WormBaseParasite"/>
        </authorList>
    </citation>
    <scope>IDENTIFICATION</scope>
</reference>
<evidence type="ECO:0000313" key="1">
    <source>
        <dbReference type="Proteomes" id="UP000887574"/>
    </source>
</evidence>
<evidence type="ECO:0000313" key="2">
    <source>
        <dbReference type="WBParaSite" id="jg6147"/>
    </source>
</evidence>
<sequence length="76" mass="8631">MGTFIFPIVNRVFLFKERETVWRVVAECGVWLQSVAIIVNRVWRVAAACGVWLWLQSVAIIVNRVWRVAAACGDAL</sequence>
<dbReference type="AlphaFoldDB" id="A0A915EJW7"/>
<accession>A0A915EJW7</accession>
<organism evidence="1 2">
    <name type="scientific">Ditylenchus dipsaci</name>
    <dbReference type="NCBI Taxonomy" id="166011"/>
    <lineage>
        <taxon>Eukaryota</taxon>
        <taxon>Metazoa</taxon>
        <taxon>Ecdysozoa</taxon>
        <taxon>Nematoda</taxon>
        <taxon>Chromadorea</taxon>
        <taxon>Rhabditida</taxon>
        <taxon>Tylenchina</taxon>
        <taxon>Tylenchomorpha</taxon>
        <taxon>Sphaerularioidea</taxon>
        <taxon>Anguinidae</taxon>
        <taxon>Anguininae</taxon>
        <taxon>Ditylenchus</taxon>
    </lineage>
</organism>
<proteinExistence type="predicted"/>
<keyword evidence="1" id="KW-1185">Reference proteome</keyword>
<dbReference type="Proteomes" id="UP000887574">
    <property type="component" value="Unplaced"/>
</dbReference>
<name>A0A915EJW7_9BILA</name>
<dbReference type="WBParaSite" id="jg6147">
    <property type="protein sequence ID" value="jg6147"/>
    <property type="gene ID" value="jg6147"/>
</dbReference>